<organism evidence="1 2">
    <name type="scientific">Knoellia remsis</name>
    <dbReference type="NCBI Taxonomy" id="407159"/>
    <lineage>
        <taxon>Bacteria</taxon>
        <taxon>Bacillati</taxon>
        <taxon>Actinomycetota</taxon>
        <taxon>Actinomycetes</taxon>
        <taxon>Micrococcales</taxon>
        <taxon>Intrasporangiaceae</taxon>
        <taxon>Knoellia</taxon>
    </lineage>
</organism>
<sequence>MPSYRVAVDILGVLPGVRPEDVLPAAERIVASTHVVEDRSVEVAGATGVRPQPQVHLRFVVPSTGDGSEDDEAEAVVRALVDDLGEIARCGRWELRKGPGRRWRPLTSGTAAARP</sequence>
<dbReference type="EMBL" id="PVTI01000001">
    <property type="protein sequence ID" value="PRY63769.1"/>
    <property type="molecule type" value="Genomic_DNA"/>
</dbReference>
<accession>A0A2T0V0Q3</accession>
<name>A0A2T0V0Q3_9MICO</name>
<dbReference type="AlphaFoldDB" id="A0A2T0V0Q3"/>
<gene>
    <name evidence="1" type="ORF">BCF74_101171</name>
</gene>
<keyword evidence="2" id="KW-1185">Reference proteome</keyword>
<dbReference type="Proteomes" id="UP000237822">
    <property type="component" value="Unassembled WGS sequence"/>
</dbReference>
<evidence type="ECO:0000313" key="2">
    <source>
        <dbReference type="Proteomes" id="UP000237822"/>
    </source>
</evidence>
<comment type="caution">
    <text evidence="1">The sequence shown here is derived from an EMBL/GenBank/DDBJ whole genome shotgun (WGS) entry which is preliminary data.</text>
</comment>
<dbReference type="OrthoDB" id="5149446at2"/>
<reference evidence="1 2" key="1">
    <citation type="submission" date="2018-03" db="EMBL/GenBank/DDBJ databases">
        <title>Genomic Encyclopedia of Archaeal and Bacterial Type Strains, Phase II (KMG-II): from individual species to whole genera.</title>
        <authorList>
            <person name="Goeker M."/>
        </authorList>
    </citation>
    <scope>NUCLEOTIDE SEQUENCE [LARGE SCALE GENOMIC DNA]</scope>
    <source>
        <strain evidence="1 2">ATCC BAA-1496</strain>
    </source>
</reference>
<evidence type="ECO:0000313" key="1">
    <source>
        <dbReference type="EMBL" id="PRY63769.1"/>
    </source>
</evidence>
<protein>
    <submittedName>
        <fullName evidence="1">Uncharacterized protein</fullName>
    </submittedName>
</protein>
<dbReference type="RefSeq" id="WP_106296058.1">
    <property type="nucleotide sequence ID" value="NZ_PVTI01000001.1"/>
</dbReference>
<proteinExistence type="predicted"/>